<gene>
    <name evidence="1" type="ORF">LCGC14_0846870</name>
</gene>
<accession>A0A0F9RWB2</accession>
<protein>
    <submittedName>
        <fullName evidence="1">Uncharacterized protein</fullName>
    </submittedName>
</protein>
<organism evidence="1">
    <name type="scientific">marine sediment metagenome</name>
    <dbReference type="NCBI Taxonomy" id="412755"/>
    <lineage>
        <taxon>unclassified sequences</taxon>
        <taxon>metagenomes</taxon>
        <taxon>ecological metagenomes</taxon>
    </lineage>
</organism>
<evidence type="ECO:0000313" key="1">
    <source>
        <dbReference type="EMBL" id="KKN29181.1"/>
    </source>
</evidence>
<dbReference type="AlphaFoldDB" id="A0A0F9RWB2"/>
<reference evidence="1" key="1">
    <citation type="journal article" date="2015" name="Nature">
        <title>Complex archaea that bridge the gap between prokaryotes and eukaryotes.</title>
        <authorList>
            <person name="Spang A."/>
            <person name="Saw J.H."/>
            <person name="Jorgensen S.L."/>
            <person name="Zaremba-Niedzwiedzka K."/>
            <person name="Martijn J."/>
            <person name="Lind A.E."/>
            <person name="van Eijk R."/>
            <person name="Schleper C."/>
            <person name="Guy L."/>
            <person name="Ettema T.J."/>
        </authorList>
    </citation>
    <scope>NUCLEOTIDE SEQUENCE</scope>
</reference>
<name>A0A0F9RWB2_9ZZZZ</name>
<comment type="caution">
    <text evidence="1">The sequence shown here is derived from an EMBL/GenBank/DDBJ whole genome shotgun (WGS) entry which is preliminary data.</text>
</comment>
<sequence length="107" mass="11987">MKSPKQRAVSRSKSAERRLARIVGGKRNPTTGKAVIDVETETEAFGLKSWGSLPAWLHEAWEQTESDAARVDKSPILVLEECRTGGKNVRYYVKREDAWLAQNRGSS</sequence>
<dbReference type="EMBL" id="LAZR01002504">
    <property type="protein sequence ID" value="KKN29181.1"/>
    <property type="molecule type" value="Genomic_DNA"/>
</dbReference>
<proteinExistence type="predicted"/>